<evidence type="ECO:0000313" key="9">
    <source>
        <dbReference type="EMBL" id="MBA8814633.1"/>
    </source>
</evidence>
<dbReference type="RefSeq" id="WP_146855338.1">
    <property type="nucleotide sequence ID" value="NZ_BAAAHR010000003.1"/>
</dbReference>
<keyword evidence="5 7" id="KW-0408">Iron</keyword>
<keyword evidence="2 7" id="KW-0349">Heme</keyword>
<protein>
    <submittedName>
        <fullName evidence="8 9">Cytochrome P450</fullName>
    </submittedName>
</protein>
<proteinExistence type="inferred from homology"/>
<dbReference type="Pfam" id="PF00067">
    <property type="entry name" value="p450"/>
    <property type="match status" value="1"/>
</dbReference>
<evidence type="ECO:0000256" key="2">
    <source>
        <dbReference type="ARBA" id="ARBA00022617"/>
    </source>
</evidence>
<sequence length="428" mass="46666">MNTSPEPRPGCPVAGGSPAASATWDRFLDHDNRYDPYPLYARLRDTAPVQRLDDGAFLITGYDEILQVVHDPHISSDPLAGRDDVADAGPGLTAAFVMQDPPVHDRLRRQTMRHFGPPHHAGYIDSLRADITRTATALIDAFPASGTVDLVEAFAYPLPVMMICDVLGVPHEDEPRFHAWSMAIIAPPEATTPEEAEALQGEASAATRELGAYLAHLAEVRRGTPQGDLLSGLVNDDGAEGPMSASEMISTTIMLLIGGHETTVNMIANGALTLLRHPEELDRLRTDPSTMPRVFEELLRLEPPAQVTPKYIALEDVLVGDVTITRGSPVWVAWAAANRDPRHFADPDRFDPLRENRDHLGFGAGIHACFGAPLARLETQIALAELFSRLVDVRLVEDPPPYRRNPLLRGPSRLDISFGRVLPAATVS</sequence>
<dbReference type="PANTHER" id="PTHR46696:SF1">
    <property type="entry name" value="CYTOCHROME P450 YJIB-RELATED"/>
    <property type="match status" value="1"/>
</dbReference>
<evidence type="ECO:0000256" key="1">
    <source>
        <dbReference type="ARBA" id="ARBA00010617"/>
    </source>
</evidence>
<keyword evidence="3 7" id="KW-0479">Metal-binding</keyword>
<evidence type="ECO:0000256" key="6">
    <source>
        <dbReference type="ARBA" id="ARBA00023033"/>
    </source>
</evidence>
<dbReference type="GO" id="GO:0005506">
    <property type="term" value="F:iron ion binding"/>
    <property type="evidence" value="ECO:0007669"/>
    <property type="project" value="InterPro"/>
</dbReference>
<comment type="similarity">
    <text evidence="1 7">Belongs to the cytochrome P450 family.</text>
</comment>
<dbReference type="GO" id="GO:0020037">
    <property type="term" value="F:heme binding"/>
    <property type="evidence" value="ECO:0007669"/>
    <property type="project" value="InterPro"/>
</dbReference>
<dbReference type="CDD" id="cd20625">
    <property type="entry name" value="CYP164-like"/>
    <property type="match status" value="1"/>
</dbReference>
<reference evidence="8 10" key="1">
    <citation type="submission" date="2019-07" db="EMBL/GenBank/DDBJ databases">
        <title>Whole genome shotgun sequence of Frigoribacterium faeni NBRC 103066.</title>
        <authorList>
            <person name="Hosoyama A."/>
            <person name="Uohara A."/>
            <person name="Ohji S."/>
            <person name="Ichikawa N."/>
        </authorList>
    </citation>
    <scope>NUCLEOTIDE SEQUENCE [LARGE SCALE GENOMIC DNA]</scope>
    <source>
        <strain evidence="8 10">NBRC 103066</strain>
    </source>
</reference>
<dbReference type="InterPro" id="IPR017972">
    <property type="entry name" value="Cyt_P450_CS"/>
</dbReference>
<evidence type="ECO:0000313" key="8">
    <source>
        <dbReference type="EMBL" id="GEK83527.1"/>
    </source>
</evidence>
<dbReference type="AlphaFoldDB" id="A0A7W3PK10"/>
<name>A0A7W3PK10_9MICO</name>
<dbReference type="OrthoDB" id="502624at2"/>
<dbReference type="PRINTS" id="PR00385">
    <property type="entry name" value="P450"/>
</dbReference>
<dbReference type="FunFam" id="1.10.630.10:FF:000018">
    <property type="entry name" value="Cytochrome P450 monooxygenase"/>
    <property type="match status" value="1"/>
</dbReference>
<evidence type="ECO:0000256" key="4">
    <source>
        <dbReference type="ARBA" id="ARBA00023002"/>
    </source>
</evidence>
<dbReference type="EMBL" id="BJUV01000016">
    <property type="protein sequence ID" value="GEK83527.1"/>
    <property type="molecule type" value="Genomic_DNA"/>
</dbReference>
<evidence type="ECO:0000256" key="7">
    <source>
        <dbReference type="RuleBase" id="RU000461"/>
    </source>
</evidence>
<reference evidence="9 11" key="2">
    <citation type="submission" date="2020-07" db="EMBL/GenBank/DDBJ databases">
        <title>Sequencing the genomes of 1000 actinobacteria strains.</title>
        <authorList>
            <person name="Klenk H.-P."/>
        </authorList>
    </citation>
    <scope>NUCLEOTIDE SEQUENCE [LARGE SCALE GENOMIC DNA]</scope>
    <source>
        <strain evidence="9 11">DSM 10309</strain>
    </source>
</reference>
<dbReference type="PANTHER" id="PTHR46696">
    <property type="entry name" value="P450, PUTATIVE (EUROFUNG)-RELATED"/>
    <property type="match status" value="1"/>
</dbReference>
<keyword evidence="6 7" id="KW-0503">Monooxygenase</keyword>
<keyword evidence="10" id="KW-1185">Reference proteome</keyword>
<dbReference type="InterPro" id="IPR036396">
    <property type="entry name" value="Cyt_P450_sf"/>
</dbReference>
<evidence type="ECO:0000256" key="3">
    <source>
        <dbReference type="ARBA" id="ARBA00022723"/>
    </source>
</evidence>
<gene>
    <name evidence="9" type="ORF">FB463_002908</name>
    <name evidence="8" type="ORF">FFA01_18360</name>
</gene>
<organism evidence="9 11">
    <name type="scientific">Frigoribacterium faeni</name>
    <dbReference type="NCBI Taxonomy" id="145483"/>
    <lineage>
        <taxon>Bacteria</taxon>
        <taxon>Bacillati</taxon>
        <taxon>Actinomycetota</taxon>
        <taxon>Actinomycetes</taxon>
        <taxon>Micrococcales</taxon>
        <taxon>Microbacteriaceae</taxon>
        <taxon>Frigoribacterium</taxon>
    </lineage>
</organism>
<accession>A0A7W3PK10</accession>
<evidence type="ECO:0000313" key="11">
    <source>
        <dbReference type="Proteomes" id="UP000522688"/>
    </source>
</evidence>
<comment type="caution">
    <text evidence="9">The sequence shown here is derived from an EMBL/GenBank/DDBJ whole genome shotgun (WGS) entry which is preliminary data.</text>
</comment>
<dbReference type="Proteomes" id="UP000321154">
    <property type="component" value="Unassembled WGS sequence"/>
</dbReference>
<dbReference type="InterPro" id="IPR002397">
    <property type="entry name" value="Cyt_P450_B"/>
</dbReference>
<dbReference type="Proteomes" id="UP000522688">
    <property type="component" value="Unassembled WGS sequence"/>
</dbReference>
<dbReference type="PRINTS" id="PR00359">
    <property type="entry name" value="BP450"/>
</dbReference>
<dbReference type="Gene3D" id="1.10.630.10">
    <property type="entry name" value="Cytochrome P450"/>
    <property type="match status" value="1"/>
</dbReference>
<evidence type="ECO:0000256" key="5">
    <source>
        <dbReference type="ARBA" id="ARBA00023004"/>
    </source>
</evidence>
<keyword evidence="4 7" id="KW-0560">Oxidoreductase</keyword>
<dbReference type="PROSITE" id="PS00086">
    <property type="entry name" value="CYTOCHROME_P450"/>
    <property type="match status" value="1"/>
</dbReference>
<dbReference type="InterPro" id="IPR001128">
    <property type="entry name" value="Cyt_P450"/>
</dbReference>
<dbReference type="GO" id="GO:0004497">
    <property type="term" value="F:monooxygenase activity"/>
    <property type="evidence" value="ECO:0007669"/>
    <property type="project" value="UniProtKB-KW"/>
</dbReference>
<dbReference type="EMBL" id="JACGWW010000006">
    <property type="protein sequence ID" value="MBA8814633.1"/>
    <property type="molecule type" value="Genomic_DNA"/>
</dbReference>
<dbReference type="SUPFAM" id="SSF48264">
    <property type="entry name" value="Cytochrome P450"/>
    <property type="match status" value="1"/>
</dbReference>
<dbReference type="GO" id="GO:0016705">
    <property type="term" value="F:oxidoreductase activity, acting on paired donors, with incorporation or reduction of molecular oxygen"/>
    <property type="evidence" value="ECO:0007669"/>
    <property type="project" value="InterPro"/>
</dbReference>
<evidence type="ECO:0000313" key="10">
    <source>
        <dbReference type="Proteomes" id="UP000321154"/>
    </source>
</evidence>